<name>A0A7W9HEC2_9PSEU</name>
<evidence type="ECO:0000313" key="2">
    <source>
        <dbReference type="EMBL" id="MBB5800401.1"/>
    </source>
</evidence>
<sequence>MRTLAGAKSALSRLAPPPDASPDQRRAFHEYAGGVYRRVAETDQDHHYEAMAYAYVEREIYAPRASSAAAVQVPDPTDL</sequence>
<dbReference type="Proteomes" id="UP000552097">
    <property type="component" value="Unassembled WGS sequence"/>
</dbReference>
<evidence type="ECO:0000313" key="3">
    <source>
        <dbReference type="Proteomes" id="UP000552097"/>
    </source>
</evidence>
<dbReference type="InterPro" id="IPR048152">
    <property type="entry name" value="AMED_5909-like"/>
</dbReference>
<keyword evidence="3" id="KW-1185">Reference proteome</keyword>
<reference evidence="2 3" key="1">
    <citation type="submission" date="2020-08" db="EMBL/GenBank/DDBJ databases">
        <title>Sequencing the genomes of 1000 actinobacteria strains.</title>
        <authorList>
            <person name="Klenk H.-P."/>
        </authorList>
    </citation>
    <scope>NUCLEOTIDE SEQUENCE [LARGE SCALE GENOMIC DNA]</scope>
    <source>
        <strain evidence="2 3">DSM 45486</strain>
    </source>
</reference>
<gene>
    <name evidence="2" type="ORF">F4560_000169</name>
</gene>
<accession>A0A7W9HEC2</accession>
<dbReference type="EMBL" id="JACHMO010000001">
    <property type="protein sequence ID" value="MBB5800401.1"/>
    <property type="molecule type" value="Genomic_DNA"/>
</dbReference>
<dbReference type="AlphaFoldDB" id="A0A7W9HEC2"/>
<dbReference type="RefSeq" id="WP_184914820.1">
    <property type="nucleotide sequence ID" value="NZ_JACHMO010000001.1"/>
</dbReference>
<proteinExistence type="predicted"/>
<protein>
    <submittedName>
        <fullName evidence="2">Uncharacterized protein</fullName>
    </submittedName>
</protein>
<organism evidence="2 3">
    <name type="scientific">Saccharothrix ecbatanensis</name>
    <dbReference type="NCBI Taxonomy" id="1105145"/>
    <lineage>
        <taxon>Bacteria</taxon>
        <taxon>Bacillati</taxon>
        <taxon>Actinomycetota</taxon>
        <taxon>Actinomycetes</taxon>
        <taxon>Pseudonocardiales</taxon>
        <taxon>Pseudonocardiaceae</taxon>
        <taxon>Saccharothrix</taxon>
    </lineage>
</organism>
<comment type="caution">
    <text evidence="2">The sequence shown here is derived from an EMBL/GenBank/DDBJ whole genome shotgun (WGS) entry which is preliminary data.</text>
</comment>
<evidence type="ECO:0000256" key="1">
    <source>
        <dbReference type="SAM" id="MobiDB-lite"/>
    </source>
</evidence>
<feature type="region of interest" description="Disordered" evidence="1">
    <location>
        <begin position="1"/>
        <end position="25"/>
    </location>
</feature>
<dbReference type="NCBIfam" id="NF041510">
    <property type="entry name" value="AMED_5909_fam"/>
    <property type="match status" value="1"/>
</dbReference>